<evidence type="ECO:0000313" key="3">
    <source>
        <dbReference type="Proteomes" id="UP000614350"/>
    </source>
</evidence>
<comment type="caution">
    <text evidence="2">The sequence shown here is derived from an EMBL/GenBank/DDBJ whole genome shotgun (WGS) entry which is preliminary data.</text>
</comment>
<organism evidence="2 3">
    <name type="scientific">Vespula vulgaris</name>
    <name type="common">Yellow jacket</name>
    <name type="synonym">Wasp</name>
    <dbReference type="NCBI Taxonomy" id="7454"/>
    <lineage>
        <taxon>Eukaryota</taxon>
        <taxon>Metazoa</taxon>
        <taxon>Ecdysozoa</taxon>
        <taxon>Arthropoda</taxon>
        <taxon>Hexapoda</taxon>
        <taxon>Insecta</taxon>
        <taxon>Pterygota</taxon>
        <taxon>Neoptera</taxon>
        <taxon>Endopterygota</taxon>
        <taxon>Hymenoptera</taxon>
        <taxon>Apocrita</taxon>
        <taxon>Aculeata</taxon>
        <taxon>Vespoidea</taxon>
        <taxon>Vespidae</taxon>
        <taxon>Vespinae</taxon>
        <taxon>Vespula</taxon>
    </lineage>
</organism>
<feature type="compositionally biased region" description="Low complexity" evidence="1">
    <location>
        <begin position="309"/>
        <end position="318"/>
    </location>
</feature>
<feature type="compositionally biased region" description="Basic and acidic residues" evidence="1">
    <location>
        <begin position="416"/>
        <end position="427"/>
    </location>
</feature>
<dbReference type="AlphaFoldDB" id="A0A834K1W4"/>
<feature type="compositionally biased region" description="Basic and acidic residues" evidence="1">
    <location>
        <begin position="298"/>
        <end position="308"/>
    </location>
</feature>
<gene>
    <name evidence="2" type="ORF">HZH66_006756</name>
</gene>
<accession>A0A834K1W4</accession>
<feature type="region of interest" description="Disordered" evidence="1">
    <location>
        <begin position="298"/>
        <end position="327"/>
    </location>
</feature>
<feature type="compositionally biased region" description="Basic and acidic residues" evidence="1">
    <location>
        <begin position="376"/>
        <end position="395"/>
    </location>
</feature>
<feature type="region of interest" description="Disordered" evidence="1">
    <location>
        <begin position="408"/>
        <end position="427"/>
    </location>
</feature>
<feature type="region of interest" description="Disordered" evidence="1">
    <location>
        <begin position="358"/>
        <end position="395"/>
    </location>
</feature>
<protein>
    <submittedName>
        <fullName evidence="2">Uncharacterized protein</fullName>
    </submittedName>
</protein>
<dbReference type="Proteomes" id="UP000614350">
    <property type="component" value="Unassembled WGS sequence"/>
</dbReference>
<sequence length="427" mass="48133">MLLQNTRDSRESLLSMQGRKKKIQYVPFEGFLFWHYPLRAFSETARWREGWVPWGGNETRAGGGKRRRITRSVSGSCKLRNADPREDEGSLINAKCTIPVCYGLRDPLFTTVSLNFGLYHILRTTATANDVLYLETPQARGALDERGPTDVGDIEKDVHPLSTKGRLAKRDTSHPRFNHLPYCGVSTSQKFCERVLRPMSFRVYISRSARGESARKIVKGPPLIIGLYSVSRFLHPPSPTPPSPPFPPFVVARRIAFGCLPTEIVFKIASRAKDDETFIQHMQYAACRLNLRSAEPRKIRSEGGKEKGSSASSLSYRSCSRDKGNSGTVRKKLRLTPLYDLLVGMLVVGGLNKGIVGSKEREKEEKEKEDEEENENQGKEEKYEEKLKRSKEENRAFSRVRNRVVVVVGEGEGETEGGRRVVGADDR</sequence>
<reference evidence="2" key="1">
    <citation type="journal article" date="2020" name="G3 (Bethesda)">
        <title>High-Quality Assemblies for Three Invasive Social Wasps from the &lt;i&gt;Vespula&lt;/i&gt; Genus.</title>
        <authorList>
            <person name="Harrop T.W.R."/>
            <person name="Guhlin J."/>
            <person name="McLaughlin G.M."/>
            <person name="Permina E."/>
            <person name="Stockwell P."/>
            <person name="Gilligan J."/>
            <person name="Le Lec M.F."/>
            <person name="Gruber M.A.M."/>
            <person name="Quinn O."/>
            <person name="Lovegrove M."/>
            <person name="Duncan E.J."/>
            <person name="Remnant E.J."/>
            <person name="Van Eeckhoven J."/>
            <person name="Graham B."/>
            <person name="Knapp R.A."/>
            <person name="Langford K.W."/>
            <person name="Kronenberg Z."/>
            <person name="Press M.O."/>
            <person name="Eacker S.M."/>
            <person name="Wilson-Rankin E.E."/>
            <person name="Purcell J."/>
            <person name="Lester P.J."/>
            <person name="Dearden P.K."/>
        </authorList>
    </citation>
    <scope>NUCLEOTIDE SEQUENCE</scope>
    <source>
        <strain evidence="2">Marl-1</strain>
    </source>
</reference>
<dbReference type="EMBL" id="JACSEA010000006">
    <property type="protein sequence ID" value="KAF7398859.1"/>
    <property type="molecule type" value="Genomic_DNA"/>
</dbReference>
<keyword evidence="3" id="KW-1185">Reference proteome</keyword>
<name>A0A834K1W4_VESVU</name>
<evidence type="ECO:0000313" key="2">
    <source>
        <dbReference type="EMBL" id="KAF7398859.1"/>
    </source>
</evidence>
<proteinExistence type="predicted"/>
<evidence type="ECO:0000256" key="1">
    <source>
        <dbReference type="SAM" id="MobiDB-lite"/>
    </source>
</evidence>